<organism evidence="1 2">
    <name type="scientific">Neolentinus lepideus HHB14362 ss-1</name>
    <dbReference type="NCBI Taxonomy" id="1314782"/>
    <lineage>
        <taxon>Eukaryota</taxon>
        <taxon>Fungi</taxon>
        <taxon>Dikarya</taxon>
        <taxon>Basidiomycota</taxon>
        <taxon>Agaricomycotina</taxon>
        <taxon>Agaricomycetes</taxon>
        <taxon>Gloeophyllales</taxon>
        <taxon>Gloeophyllaceae</taxon>
        <taxon>Neolentinus</taxon>
    </lineage>
</organism>
<protein>
    <submittedName>
        <fullName evidence="1">Uncharacterized protein</fullName>
    </submittedName>
</protein>
<dbReference type="Proteomes" id="UP000076761">
    <property type="component" value="Unassembled WGS sequence"/>
</dbReference>
<dbReference type="AlphaFoldDB" id="A0A165UXG0"/>
<dbReference type="EMBL" id="KV425556">
    <property type="protein sequence ID" value="KZT28845.1"/>
    <property type="molecule type" value="Genomic_DNA"/>
</dbReference>
<sequence>MNAYVNVDTAAIEEELLAYSTHDPLLVHALRGRRYCERPFVEAFQEAELGRHDYQIATSWA</sequence>
<reference evidence="1 2" key="1">
    <citation type="journal article" date="2016" name="Mol. Biol. Evol.">
        <title>Comparative Genomics of Early-Diverging Mushroom-Forming Fungi Provides Insights into the Origins of Lignocellulose Decay Capabilities.</title>
        <authorList>
            <person name="Nagy L.G."/>
            <person name="Riley R."/>
            <person name="Tritt A."/>
            <person name="Adam C."/>
            <person name="Daum C."/>
            <person name="Floudas D."/>
            <person name="Sun H."/>
            <person name="Yadav J.S."/>
            <person name="Pangilinan J."/>
            <person name="Larsson K.H."/>
            <person name="Matsuura K."/>
            <person name="Barry K."/>
            <person name="Labutti K."/>
            <person name="Kuo R."/>
            <person name="Ohm R.A."/>
            <person name="Bhattacharya S.S."/>
            <person name="Shirouzu T."/>
            <person name="Yoshinaga Y."/>
            <person name="Martin F.M."/>
            <person name="Grigoriev I.V."/>
            <person name="Hibbett D.S."/>
        </authorList>
    </citation>
    <scope>NUCLEOTIDE SEQUENCE [LARGE SCALE GENOMIC DNA]</scope>
    <source>
        <strain evidence="1 2">HHB14362 ss-1</strain>
    </source>
</reference>
<gene>
    <name evidence="1" type="ORF">NEOLEDRAFT_1129101</name>
</gene>
<proteinExistence type="predicted"/>
<dbReference type="InParanoid" id="A0A165UXG0"/>
<evidence type="ECO:0000313" key="1">
    <source>
        <dbReference type="EMBL" id="KZT28845.1"/>
    </source>
</evidence>
<keyword evidence="2" id="KW-1185">Reference proteome</keyword>
<name>A0A165UXG0_9AGAM</name>
<accession>A0A165UXG0</accession>
<evidence type="ECO:0000313" key="2">
    <source>
        <dbReference type="Proteomes" id="UP000076761"/>
    </source>
</evidence>